<feature type="transmembrane region" description="Helical" evidence="2">
    <location>
        <begin position="802"/>
        <end position="824"/>
    </location>
</feature>
<feature type="region of interest" description="Disordered" evidence="1">
    <location>
        <begin position="563"/>
        <end position="628"/>
    </location>
</feature>
<dbReference type="AlphaFoldDB" id="A0A9W4HXC5"/>
<evidence type="ECO:0008006" key="5">
    <source>
        <dbReference type="Google" id="ProtNLM"/>
    </source>
</evidence>
<dbReference type="InterPro" id="IPR027417">
    <property type="entry name" value="P-loop_NTPase"/>
</dbReference>
<feature type="compositionally biased region" description="Polar residues" evidence="1">
    <location>
        <begin position="571"/>
        <end position="622"/>
    </location>
</feature>
<keyword evidence="2" id="KW-0812">Transmembrane</keyword>
<evidence type="ECO:0000256" key="1">
    <source>
        <dbReference type="SAM" id="MobiDB-lite"/>
    </source>
</evidence>
<evidence type="ECO:0000313" key="4">
    <source>
        <dbReference type="Proteomes" id="UP001153618"/>
    </source>
</evidence>
<name>A0A9W4HXC5_PENOL</name>
<dbReference type="SUPFAM" id="SSF52540">
    <property type="entry name" value="P-loop containing nucleoside triphosphate hydrolases"/>
    <property type="match status" value="1"/>
</dbReference>
<organism evidence="3 4">
    <name type="scientific">Penicillium olsonii</name>
    <dbReference type="NCBI Taxonomy" id="99116"/>
    <lineage>
        <taxon>Eukaryota</taxon>
        <taxon>Fungi</taxon>
        <taxon>Dikarya</taxon>
        <taxon>Ascomycota</taxon>
        <taxon>Pezizomycotina</taxon>
        <taxon>Eurotiomycetes</taxon>
        <taxon>Eurotiomycetidae</taxon>
        <taxon>Eurotiales</taxon>
        <taxon>Aspergillaceae</taxon>
        <taxon>Penicillium</taxon>
    </lineage>
</organism>
<evidence type="ECO:0000256" key="2">
    <source>
        <dbReference type="SAM" id="Phobius"/>
    </source>
</evidence>
<comment type="caution">
    <text evidence="3">The sequence shown here is derived from an EMBL/GenBank/DDBJ whole genome shotgun (WGS) entry which is preliminary data.</text>
</comment>
<keyword evidence="4" id="KW-1185">Reference proteome</keyword>
<feature type="transmembrane region" description="Helical" evidence="2">
    <location>
        <begin position="774"/>
        <end position="796"/>
    </location>
</feature>
<keyword evidence="2" id="KW-0472">Membrane</keyword>
<gene>
    <name evidence="3" type="ORF">POLS_LOCUS6222</name>
</gene>
<dbReference type="Gene3D" id="3.40.50.300">
    <property type="entry name" value="P-loop containing nucleotide triphosphate hydrolases"/>
    <property type="match status" value="1"/>
</dbReference>
<reference evidence="3" key="1">
    <citation type="submission" date="2021-07" db="EMBL/GenBank/DDBJ databases">
        <authorList>
            <person name="Branca A.L. A."/>
        </authorList>
    </citation>
    <scope>NUCLEOTIDE SEQUENCE</scope>
</reference>
<dbReference type="OrthoDB" id="4540793at2759"/>
<accession>A0A9W4HXC5</accession>
<dbReference type="Proteomes" id="UP001153618">
    <property type="component" value="Unassembled WGS sequence"/>
</dbReference>
<dbReference type="PANTHER" id="PTHR35205">
    <property type="entry name" value="NB-ARC AND TPR DOMAIN PROTEIN"/>
    <property type="match status" value="1"/>
</dbReference>
<evidence type="ECO:0000313" key="3">
    <source>
        <dbReference type="EMBL" id="CAG8156301.1"/>
    </source>
</evidence>
<proteinExistence type="predicted"/>
<keyword evidence="2" id="KW-1133">Transmembrane helix</keyword>
<sequence length="825" mass="93144">MLSIAENIRRLVKHHGIKLSDQSQHAELEAIIDEMKSVISGSDGDDIRDGQQYNTKTPNFVETRQEEDSVFRGPVGVHFDQAPYLSQELFVGRGSELDEMAKVLHPTHEPQKRRTLVLGGIRGIGKSQLAFAYALSRSKSCSSVLWLDATSEATLNNSFRRVATLIFDQNSTVLDDKRIVEGVHRWLSDPKNTRWLLIFDGYDEQFTISDYYPPKSHGAIIVTTRQPDLVPSSTHIIHIKAFHNIKDSLAVLQTRSKRQNTTTEANSEYQEEYQSDISNPPSVFSVQSLLSSALTTDTHFSANELSTALDELVGIFMDDIELAPLYSEAIVARRITLARFVRNFRRLLKGFAVDLKEESQEAVDIDLANFISSRAGLISDKMGRNLEQKFSQPDNTSIRLQDTQAKGEFQYSLDKELHNESSDDEDGHEPERALDERFAALVSHGRGFIEASTALHKLREGFKEFVIPTIKNKEPGAKHFHKAQSWLHKWTYFRALGGLRYEAQRLMKVLQFFKWLLSEIELLEKAVAENHQRFRRGKQLYDDYVEHKPGALKKLQDYLTSTTVPADPRNVSPTNSQGQPSRAASMYTPSPSSLSIGVSTSNDTTIQPTHPASNIRTGITQNTSPGGSSTGPLLLLSCIERRGHPVELYQEVVTNITDDRELFHSLNRAYHSRRTKFKSFWSLRTLHGIHFMKERVFPQSKEYACSPTPSDLSPPIGPKAMMDFLKDPDSRVAGADWILQQLPKKMGAQLDLNKADMSQAWGIFYREDWDWMRIWIVLGIAFFPPSLLFGILWGILRQDIQGAFGVASWWMAGATIAIGIVGTCT</sequence>
<dbReference type="PANTHER" id="PTHR35205:SF1">
    <property type="entry name" value="ZU5 DOMAIN-CONTAINING PROTEIN"/>
    <property type="match status" value="1"/>
</dbReference>
<dbReference type="EMBL" id="CAJVOS010000034">
    <property type="protein sequence ID" value="CAG8156301.1"/>
    <property type="molecule type" value="Genomic_DNA"/>
</dbReference>
<protein>
    <recommendedName>
        <fullName evidence="5">NB-ARC domain-containing protein</fullName>
    </recommendedName>
</protein>